<dbReference type="InterPro" id="IPR050266">
    <property type="entry name" value="AB_hydrolase_sf"/>
</dbReference>
<evidence type="ECO:0000259" key="1">
    <source>
        <dbReference type="Pfam" id="PF12697"/>
    </source>
</evidence>
<reference evidence="2" key="1">
    <citation type="journal article" date="2015" name="Nature">
        <title>Complex archaea that bridge the gap between prokaryotes and eukaryotes.</title>
        <authorList>
            <person name="Spang A."/>
            <person name="Saw J.H."/>
            <person name="Jorgensen S.L."/>
            <person name="Zaremba-Niedzwiedzka K."/>
            <person name="Martijn J."/>
            <person name="Lind A.E."/>
            <person name="van Eijk R."/>
            <person name="Schleper C."/>
            <person name="Guy L."/>
            <person name="Ettema T.J."/>
        </authorList>
    </citation>
    <scope>NUCLEOTIDE SEQUENCE</scope>
</reference>
<sequence>MNSIFSLFGRGIEQQEHRIGKQGLFVREWRPQHVRFPYPIVCIHGAFAGVGTWRIIAPYLARRGFRCVTFALRGHAKSKRINLSGVSCDDYVQDIAEVITTLKLDDPMLIGHSMGGTLALQYAAAYDVRGIIAIDPTIPTEVPVSRLPAWRLKYIPDVPMFRELGVPDEWELAKQFVSDMPRRYMHMFRRVLHFTESGHALQELAQGVSVPPDKLHNIPILVLAAEMRKSLVVDIPLADVKALAEQYGAEFTVIDSTTHVGIVLGIHARETARRIIEWLIHTNKRDLR</sequence>
<dbReference type="InterPro" id="IPR029058">
    <property type="entry name" value="AB_hydrolase_fold"/>
</dbReference>
<dbReference type="InterPro" id="IPR000073">
    <property type="entry name" value="AB_hydrolase_1"/>
</dbReference>
<feature type="domain" description="AB hydrolase-1" evidence="1">
    <location>
        <begin position="40"/>
        <end position="263"/>
    </location>
</feature>
<dbReference type="EMBL" id="LAZR01031585">
    <property type="protein sequence ID" value="KKL53327.1"/>
    <property type="molecule type" value="Genomic_DNA"/>
</dbReference>
<dbReference type="PANTHER" id="PTHR43798">
    <property type="entry name" value="MONOACYLGLYCEROL LIPASE"/>
    <property type="match status" value="1"/>
</dbReference>
<dbReference type="Gene3D" id="3.40.50.1820">
    <property type="entry name" value="alpha/beta hydrolase"/>
    <property type="match status" value="1"/>
</dbReference>
<evidence type="ECO:0000313" key="2">
    <source>
        <dbReference type="EMBL" id="KKL53327.1"/>
    </source>
</evidence>
<name>A0A0F9FQN4_9ZZZZ</name>
<dbReference type="Pfam" id="PF12697">
    <property type="entry name" value="Abhydrolase_6"/>
    <property type="match status" value="1"/>
</dbReference>
<comment type="caution">
    <text evidence="2">The sequence shown here is derived from an EMBL/GenBank/DDBJ whole genome shotgun (WGS) entry which is preliminary data.</text>
</comment>
<dbReference type="AlphaFoldDB" id="A0A0F9FQN4"/>
<organism evidence="2">
    <name type="scientific">marine sediment metagenome</name>
    <dbReference type="NCBI Taxonomy" id="412755"/>
    <lineage>
        <taxon>unclassified sequences</taxon>
        <taxon>metagenomes</taxon>
        <taxon>ecological metagenomes</taxon>
    </lineage>
</organism>
<proteinExistence type="predicted"/>
<accession>A0A0F9FQN4</accession>
<protein>
    <recommendedName>
        <fullName evidence="1">AB hydrolase-1 domain-containing protein</fullName>
    </recommendedName>
</protein>
<dbReference type="SUPFAM" id="SSF53474">
    <property type="entry name" value="alpha/beta-Hydrolases"/>
    <property type="match status" value="1"/>
</dbReference>
<gene>
    <name evidence="2" type="ORF">LCGC14_2276550</name>
</gene>